<dbReference type="InterPro" id="IPR002591">
    <property type="entry name" value="Phosphodiest/P_Trfase"/>
</dbReference>
<evidence type="ECO:0000313" key="2">
    <source>
        <dbReference type="Proteomes" id="UP001165367"/>
    </source>
</evidence>
<dbReference type="EMBL" id="JAKLTR010000002">
    <property type="protein sequence ID" value="MCG2613518.1"/>
    <property type="molecule type" value="Genomic_DNA"/>
</dbReference>
<dbReference type="PANTHER" id="PTHR10151:SF120">
    <property type="entry name" value="BIS(5'-ADENOSYL)-TRIPHOSPHATASE"/>
    <property type="match status" value="1"/>
</dbReference>
<protein>
    <submittedName>
        <fullName evidence="1">Alkaline phosphatase family protein</fullName>
    </submittedName>
</protein>
<dbReference type="Pfam" id="PF01663">
    <property type="entry name" value="Phosphodiest"/>
    <property type="match status" value="1"/>
</dbReference>
<comment type="caution">
    <text evidence="1">The sequence shown here is derived from an EMBL/GenBank/DDBJ whole genome shotgun (WGS) entry which is preliminary data.</text>
</comment>
<dbReference type="Gene3D" id="3.40.720.10">
    <property type="entry name" value="Alkaline Phosphatase, subunit A"/>
    <property type="match status" value="1"/>
</dbReference>
<sequence>MRKTSPYLTTGWMRSFDVFFLICLLLPVISFAQPARIVVIGLDGLSVDGYKTAKHPNIDRLLEKGVLSLTTRPVMPSVTLPNWTSHFTASGPEEHGVTSNTWTVAQHSLQPLQADESGYYPSIFKLAKDKVLNVKTAFYYNWPELINAFNKNYFDRLLFQQGDGFDSLYNDAFDFIKANRQSPELVFLYSVHTDHAGHTYKWMSPQYISAIEKADTAIGVFIDKLKNEKLFDDTHFLLITDHGGHVSTGHGGTSMDEMQVPWGLTGPKIRHAGLVDFFNSNKNTAIVIAKLLGIRDKDLPVCWTGQLPDGLLK</sequence>
<dbReference type="SUPFAM" id="SSF53649">
    <property type="entry name" value="Alkaline phosphatase-like"/>
    <property type="match status" value="1"/>
</dbReference>
<dbReference type="PANTHER" id="PTHR10151">
    <property type="entry name" value="ECTONUCLEOTIDE PYROPHOSPHATASE/PHOSPHODIESTERASE"/>
    <property type="match status" value="1"/>
</dbReference>
<evidence type="ECO:0000313" key="1">
    <source>
        <dbReference type="EMBL" id="MCG2613518.1"/>
    </source>
</evidence>
<keyword evidence="2" id="KW-1185">Reference proteome</keyword>
<dbReference type="RefSeq" id="WP_237868775.1">
    <property type="nucleotide sequence ID" value="NZ_JAKLTR010000002.1"/>
</dbReference>
<proteinExistence type="predicted"/>
<accession>A0ABS9KMG5</accession>
<dbReference type="InterPro" id="IPR017850">
    <property type="entry name" value="Alkaline_phosphatase_core_sf"/>
</dbReference>
<dbReference type="Proteomes" id="UP001165367">
    <property type="component" value="Unassembled WGS sequence"/>
</dbReference>
<name>A0ABS9KMG5_9BACT</name>
<gene>
    <name evidence="1" type="ORF">LZZ85_04470</name>
</gene>
<reference evidence="1" key="1">
    <citation type="submission" date="2022-01" db="EMBL/GenBank/DDBJ databases">
        <authorList>
            <person name="Jo J.-H."/>
            <person name="Im W.-T."/>
        </authorList>
    </citation>
    <scope>NUCLEOTIDE SEQUENCE</scope>
    <source>
        <strain evidence="1">NA20</strain>
    </source>
</reference>
<organism evidence="1 2">
    <name type="scientific">Terrimonas ginsenosidimutans</name>
    <dbReference type="NCBI Taxonomy" id="2908004"/>
    <lineage>
        <taxon>Bacteria</taxon>
        <taxon>Pseudomonadati</taxon>
        <taxon>Bacteroidota</taxon>
        <taxon>Chitinophagia</taxon>
        <taxon>Chitinophagales</taxon>
        <taxon>Chitinophagaceae</taxon>
        <taxon>Terrimonas</taxon>
    </lineage>
</organism>